<evidence type="ECO:0000259" key="8">
    <source>
        <dbReference type="SMART" id="SM00388"/>
    </source>
</evidence>
<dbReference type="GO" id="GO:0016036">
    <property type="term" value="P:cellular response to phosphate starvation"/>
    <property type="evidence" value="ECO:0007669"/>
    <property type="project" value="TreeGrafter"/>
</dbReference>
<keyword evidence="7" id="KW-0812">Transmembrane</keyword>
<dbReference type="CDD" id="cd00082">
    <property type="entry name" value="HisKA"/>
    <property type="match status" value="1"/>
</dbReference>
<dbReference type="AlphaFoldDB" id="K1TEB0"/>
<dbReference type="PANTHER" id="PTHR45453:SF1">
    <property type="entry name" value="PHOSPHATE REGULON SENSOR PROTEIN PHOR"/>
    <property type="match status" value="1"/>
</dbReference>
<evidence type="ECO:0000313" key="9">
    <source>
        <dbReference type="EMBL" id="EKC57516.1"/>
    </source>
</evidence>
<sequence>MDLKSKHSYQTQSFLWLLGFSWLLIVCFVGFQYHREKELRTELLDSQLQIINAQLEEALSNARTPHDFFDAHSDFFEGLRITLIDLDGTVVYDSEEPPAEMSNHLDRPEVAAALTDGHGYTIRRQSENNGRTYFYSASRIGDRIVRSSLPYTVSLSQVLNADRNFLWFMGSVTLLLCLVGYYVVRQFTKNMVQMEATLAERDREHAAALHEEQEKIRIKRQLTNNINHELKTPVSSIHGYLETLIANPHIDAATQRAFLEKCFTQSERLRQLLQDVSSITRLDEGGQMIDRTEVDLRA</sequence>
<keyword evidence="7" id="KW-1133">Transmembrane helix</keyword>
<dbReference type="EMBL" id="AJWY01009730">
    <property type="protein sequence ID" value="EKC57516.1"/>
    <property type="molecule type" value="Genomic_DNA"/>
</dbReference>
<accession>K1TEB0</accession>
<keyword evidence="6" id="KW-0902">Two-component regulatory system</keyword>
<evidence type="ECO:0000256" key="2">
    <source>
        <dbReference type="ARBA" id="ARBA00012438"/>
    </source>
</evidence>
<dbReference type="Gene3D" id="1.10.287.130">
    <property type="match status" value="1"/>
</dbReference>
<feature type="non-terminal residue" evidence="9">
    <location>
        <position position="298"/>
    </location>
</feature>
<dbReference type="EC" id="2.7.13.3" evidence="2"/>
<feature type="domain" description="Signal transduction histidine kinase dimerisation/phosphoacceptor" evidence="8">
    <location>
        <begin position="218"/>
        <end position="285"/>
    </location>
</feature>
<dbReference type="SUPFAM" id="SSF47384">
    <property type="entry name" value="Homodimeric domain of signal transducing histidine kinase"/>
    <property type="match status" value="1"/>
</dbReference>
<evidence type="ECO:0000256" key="3">
    <source>
        <dbReference type="ARBA" id="ARBA00022553"/>
    </source>
</evidence>
<proteinExistence type="predicted"/>
<keyword evidence="7" id="KW-0472">Membrane</keyword>
<evidence type="ECO:0000256" key="1">
    <source>
        <dbReference type="ARBA" id="ARBA00000085"/>
    </source>
</evidence>
<organism evidence="9">
    <name type="scientific">human gut metagenome</name>
    <dbReference type="NCBI Taxonomy" id="408170"/>
    <lineage>
        <taxon>unclassified sequences</taxon>
        <taxon>metagenomes</taxon>
        <taxon>organismal metagenomes</taxon>
    </lineage>
</organism>
<keyword evidence="4" id="KW-0808">Transferase</keyword>
<evidence type="ECO:0000256" key="5">
    <source>
        <dbReference type="ARBA" id="ARBA00022777"/>
    </source>
</evidence>
<dbReference type="GO" id="GO:0005886">
    <property type="term" value="C:plasma membrane"/>
    <property type="evidence" value="ECO:0007669"/>
    <property type="project" value="TreeGrafter"/>
</dbReference>
<dbReference type="GO" id="GO:0004721">
    <property type="term" value="F:phosphoprotein phosphatase activity"/>
    <property type="evidence" value="ECO:0007669"/>
    <property type="project" value="TreeGrafter"/>
</dbReference>
<reference evidence="9" key="1">
    <citation type="journal article" date="2013" name="Environ. Microbiol.">
        <title>Microbiota from the distal guts of lean and obese adolescents exhibit partial functional redundancy besides clear differences in community structure.</title>
        <authorList>
            <person name="Ferrer M."/>
            <person name="Ruiz A."/>
            <person name="Lanza F."/>
            <person name="Haange S.B."/>
            <person name="Oberbach A."/>
            <person name="Till H."/>
            <person name="Bargiela R."/>
            <person name="Campoy C."/>
            <person name="Segura M.T."/>
            <person name="Richter M."/>
            <person name="von Bergen M."/>
            <person name="Seifert J."/>
            <person name="Suarez A."/>
        </authorList>
    </citation>
    <scope>NUCLEOTIDE SEQUENCE</scope>
</reference>
<gene>
    <name evidence="9" type="ORF">LEA_14318</name>
</gene>
<dbReference type="InterPro" id="IPR050351">
    <property type="entry name" value="BphY/WalK/GraS-like"/>
</dbReference>
<dbReference type="PANTHER" id="PTHR45453">
    <property type="entry name" value="PHOSPHATE REGULON SENSOR PROTEIN PHOR"/>
    <property type="match status" value="1"/>
</dbReference>
<name>K1TEB0_9ZZZZ</name>
<dbReference type="Pfam" id="PF00512">
    <property type="entry name" value="HisKA"/>
    <property type="match status" value="1"/>
</dbReference>
<dbReference type="InterPro" id="IPR003661">
    <property type="entry name" value="HisK_dim/P_dom"/>
</dbReference>
<feature type="transmembrane region" description="Helical" evidence="7">
    <location>
        <begin position="165"/>
        <end position="184"/>
    </location>
</feature>
<evidence type="ECO:0000256" key="6">
    <source>
        <dbReference type="ARBA" id="ARBA00023012"/>
    </source>
</evidence>
<comment type="caution">
    <text evidence="9">The sequence shown here is derived from an EMBL/GenBank/DDBJ whole genome shotgun (WGS) entry which is preliminary data.</text>
</comment>
<dbReference type="GO" id="GO:0000155">
    <property type="term" value="F:phosphorelay sensor kinase activity"/>
    <property type="evidence" value="ECO:0007669"/>
    <property type="project" value="InterPro"/>
</dbReference>
<evidence type="ECO:0000256" key="4">
    <source>
        <dbReference type="ARBA" id="ARBA00022679"/>
    </source>
</evidence>
<dbReference type="SMART" id="SM00388">
    <property type="entry name" value="HisKA"/>
    <property type="match status" value="1"/>
</dbReference>
<protein>
    <recommendedName>
        <fullName evidence="2">histidine kinase</fullName>
        <ecNumber evidence="2">2.7.13.3</ecNumber>
    </recommendedName>
</protein>
<dbReference type="InterPro" id="IPR036097">
    <property type="entry name" value="HisK_dim/P_sf"/>
</dbReference>
<keyword evidence="5 9" id="KW-0418">Kinase</keyword>
<feature type="transmembrane region" description="Helical" evidence="7">
    <location>
        <begin position="14"/>
        <end position="33"/>
    </location>
</feature>
<comment type="catalytic activity">
    <reaction evidence="1">
        <text>ATP + protein L-histidine = ADP + protein N-phospho-L-histidine.</text>
        <dbReference type="EC" id="2.7.13.3"/>
    </reaction>
</comment>
<keyword evidence="3" id="KW-0597">Phosphoprotein</keyword>
<evidence type="ECO:0000256" key="7">
    <source>
        <dbReference type="SAM" id="Phobius"/>
    </source>
</evidence>